<evidence type="ECO:0000313" key="1">
    <source>
        <dbReference type="EMBL" id="PTX47667.1"/>
    </source>
</evidence>
<dbReference type="RefSeq" id="WP_170109761.1">
    <property type="nucleotide sequence ID" value="NZ_QBKR01000050.1"/>
</dbReference>
<reference evidence="1 2" key="1">
    <citation type="submission" date="2018-04" db="EMBL/GenBank/DDBJ databases">
        <title>Genomic Encyclopedia of Archaeal and Bacterial Type Strains, Phase II (KMG-II): from individual species to whole genera.</title>
        <authorList>
            <person name="Goeker M."/>
        </authorList>
    </citation>
    <scope>NUCLEOTIDE SEQUENCE [LARGE SCALE GENOMIC DNA]</scope>
    <source>
        <strain evidence="1 2">DSM 45787</strain>
    </source>
</reference>
<protein>
    <submittedName>
        <fullName evidence="1">Uncharacterized protein</fullName>
    </submittedName>
</protein>
<gene>
    <name evidence="1" type="ORF">C8P63_1503</name>
</gene>
<accession>A0A2T6AV34</accession>
<name>A0A2T6AV34_9BACL</name>
<sequence>MRLMSHVRFGGVPSEKGLITGTSLAAYPTARTIREGGGLTRPRRLAPYFNCYYP</sequence>
<dbReference type="Proteomes" id="UP000244240">
    <property type="component" value="Unassembled WGS sequence"/>
</dbReference>
<organism evidence="1 2">
    <name type="scientific">Melghirimyces profundicolus</name>
    <dbReference type="NCBI Taxonomy" id="1242148"/>
    <lineage>
        <taxon>Bacteria</taxon>
        <taxon>Bacillati</taxon>
        <taxon>Bacillota</taxon>
        <taxon>Bacilli</taxon>
        <taxon>Bacillales</taxon>
        <taxon>Thermoactinomycetaceae</taxon>
        <taxon>Melghirimyces</taxon>
    </lineage>
</organism>
<dbReference type="AlphaFoldDB" id="A0A2T6AV34"/>
<dbReference type="EMBL" id="QBKR01000050">
    <property type="protein sequence ID" value="PTX47667.1"/>
    <property type="molecule type" value="Genomic_DNA"/>
</dbReference>
<evidence type="ECO:0000313" key="2">
    <source>
        <dbReference type="Proteomes" id="UP000244240"/>
    </source>
</evidence>
<keyword evidence="2" id="KW-1185">Reference proteome</keyword>
<proteinExistence type="predicted"/>
<comment type="caution">
    <text evidence="1">The sequence shown here is derived from an EMBL/GenBank/DDBJ whole genome shotgun (WGS) entry which is preliminary data.</text>
</comment>